<dbReference type="AlphaFoldDB" id="A0A177YIA9"/>
<evidence type="ECO:0000313" key="2">
    <source>
        <dbReference type="EMBL" id="OAK54828.1"/>
    </source>
</evidence>
<protein>
    <submittedName>
        <fullName evidence="2">Uncharacterized protein</fullName>
    </submittedName>
</protein>
<feature type="region of interest" description="Disordered" evidence="1">
    <location>
        <begin position="1"/>
        <end position="36"/>
    </location>
</feature>
<organism evidence="2 3">
    <name type="scientific">Rhodococcoides kyotonense</name>
    <dbReference type="NCBI Taxonomy" id="398843"/>
    <lineage>
        <taxon>Bacteria</taxon>
        <taxon>Bacillati</taxon>
        <taxon>Actinomycetota</taxon>
        <taxon>Actinomycetes</taxon>
        <taxon>Mycobacteriales</taxon>
        <taxon>Nocardiaceae</taxon>
        <taxon>Rhodococcoides</taxon>
    </lineage>
</organism>
<feature type="compositionally biased region" description="Basic and acidic residues" evidence="1">
    <location>
        <begin position="19"/>
        <end position="34"/>
    </location>
</feature>
<feature type="compositionally biased region" description="Basic and acidic residues" evidence="1">
    <location>
        <begin position="1"/>
        <end position="12"/>
    </location>
</feature>
<dbReference type="SUPFAM" id="SSF46565">
    <property type="entry name" value="Chaperone J-domain"/>
    <property type="match status" value="1"/>
</dbReference>
<sequence length="97" mass="11197">MTGQERSAEQRRAAALKAARREIARTHHPDRGGDPDTYIRLLAELDRRQISRPATSAAAVQGMSRRALRRRAWRRTIDAVRRKVRRRLTGSSKPTRR</sequence>
<dbReference type="EMBL" id="LVHI01000012">
    <property type="protein sequence ID" value="OAK54828.1"/>
    <property type="molecule type" value="Genomic_DNA"/>
</dbReference>
<evidence type="ECO:0000256" key="1">
    <source>
        <dbReference type="SAM" id="MobiDB-lite"/>
    </source>
</evidence>
<keyword evidence="3" id="KW-1185">Reference proteome</keyword>
<gene>
    <name evidence="2" type="ORF">A3K89_05815</name>
</gene>
<dbReference type="RefSeq" id="WP_068425774.1">
    <property type="nucleotide sequence ID" value="NZ_LVHI01000012.1"/>
</dbReference>
<reference evidence="2 3" key="1">
    <citation type="submission" date="2016-03" db="EMBL/GenBank/DDBJ databases">
        <title>Genome sequence of Rhodococcus kyotonensis KB10.</title>
        <authorList>
            <person name="Jeong H."/>
            <person name="Hong C.E."/>
            <person name="Jo S.H."/>
            <person name="Park J.M."/>
        </authorList>
    </citation>
    <scope>NUCLEOTIDE SEQUENCE [LARGE SCALE GENOMIC DNA]</scope>
    <source>
        <strain evidence="2 3">KB10</strain>
    </source>
</reference>
<name>A0A177YIA9_9NOCA</name>
<dbReference type="InterPro" id="IPR036869">
    <property type="entry name" value="J_dom_sf"/>
</dbReference>
<evidence type="ECO:0000313" key="3">
    <source>
        <dbReference type="Proteomes" id="UP000077519"/>
    </source>
</evidence>
<proteinExistence type="predicted"/>
<comment type="caution">
    <text evidence="2">The sequence shown here is derived from an EMBL/GenBank/DDBJ whole genome shotgun (WGS) entry which is preliminary data.</text>
</comment>
<accession>A0A177YIA9</accession>
<dbReference type="Proteomes" id="UP000077519">
    <property type="component" value="Unassembled WGS sequence"/>
</dbReference>